<comment type="pathway">
    <text evidence="2 11">Amino-acid biosynthesis; L-histidine biosynthesis; L-histidine from 5-phospho-alpha-D-ribose 1-diphosphate: step 1/9.</text>
</comment>
<sequence>MIDRIERARGLLNADREAVVEAVGSSPVDNAQTNPQTDRPRFLKVAVPNKGSLSDAAIQMLREAGYRQRTDSKELTLSDPATRTEFYYLRPRDIAVYVGEGILDVGITGRDMLLDSAAEADEVKALGFGGTRFRFAAPAGQDWTIERLDGARIATSYPGLVDAWLADRGVKARLIKLDGAVESAIRLGVADAVADVVETGTTLQRAGLELFGDPILESESVLITRRGGPEPEGFGHFARRLDGVLVARNWVMMDYDIDTAYVEQASALTPGFESPTVSPLAREGWVAVRVMVPRADAQLLMDRLYDLGARAILVTDIAACRI</sequence>
<organism evidence="14 15">
    <name type="scientific">Naumannella halotolerans</name>
    <dbReference type="NCBI Taxonomy" id="993414"/>
    <lineage>
        <taxon>Bacteria</taxon>
        <taxon>Bacillati</taxon>
        <taxon>Actinomycetota</taxon>
        <taxon>Actinomycetes</taxon>
        <taxon>Propionibacteriales</taxon>
        <taxon>Propionibacteriaceae</taxon>
        <taxon>Naumannella</taxon>
    </lineage>
</organism>
<evidence type="ECO:0000313" key="14">
    <source>
        <dbReference type="EMBL" id="TDT33071.1"/>
    </source>
</evidence>
<comment type="similarity">
    <text evidence="3 11">Belongs to the ATP phosphoribosyltransferase family. Long subfamily.</text>
</comment>
<comment type="catalytic activity">
    <reaction evidence="1 11">
        <text>1-(5-phospho-beta-D-ribosyl)-ATP + diphosphate = 5-phospho-alpha-D-ribose 1-diphosphate + ATP</text>
        <dbReference type="Rhea" id="RHEA:18473"/>
        <dbReference type="ChEBI" id="CHEBI:30616"/>
        <dbReference type="ChEBI" id="CHEBI:33019"/>
        <dbReference type="ChEBI" id="CHEBI:58017"/>
        <dbReference type="ChEBI" id="CHEBI:73183"/>
        <dbReference type="EC" id="2.4.2.17"/>
    </reaction>
</comment>
<comment type="cofactor">
    <cofactor evidence="11">
        <name>Mg(2+)</name>
        <dbReference type="ChEBI" id="CHEBI:18420"/>
    </cofactor>
</comment>
<dbReference type="SUPFAM" id="SSF53850">
    <property type="entry name" value="Periplasmic binding protein-like II"/>
    <property type="match status" value="1"/>
</dbReference>
<accession>A0A4R7J6P4</accession>
<evidence type="ECO:0000313" key="15">
    <source>
        <dbReference type="Proteomes" id="UP000295371"/>
    </source>
</evidence>
<evidence type="ECO:0000256" key="6">
    <source>
        <dbReference type="ARBA" id="ARBA00022605"/>
    </source>
</evidence>
<dbReference type="GO" id="GO:0005737">
    <property type="term" value="C:cytoplasm"/>
    <property type="evidence" value="ECO:0007669"/>
    <property type="project" value="UniProtKB-SubCell"/>
</dbReference>
<keyword evidence="6 11" id="KW-0028">Amino-acid biosynthesis</keyword>
<dbReference type="NCBIfam" id="TIGR00070">
    <property type="entry name" value="hisG"/>
    <property type="match status" value="1"/>
</dbReference>
<proteinExistence type="inferred from homology"/>
<evidence type="ECO:0000256" key="2">
    <source>
        <dbReference type="ARBA" id="ARBA00004667"/>
    </source>
</evidence>
<keyword evidence="7 11" id="KW-0328">Glycosyltransferase</keyword>
<feature type="domain" description="ATP phosphoribosyltransferase catalytic" evidence="12">
    <location>
        <begin position="90"/>
        <end position="229"/>
    </location>
</feature>
<keyword evidence="11" id="KW-0963">Cytoplasm</keyword>
<evidence type="ECO:0000256" key="9">
    <source>
        <dbReference type="ARBA" id="ARBA00023102"/>
    </source>
</evidence>
<dbReference type="PANTHER" id="PTHR21403">
    <property type="entry name" value="ATP PHOSPHORIBOSYLTRANSFERASE ATP-PRTASE"/>
    <property type="match status" value="1"/>
</dbReference>
<name>A0A4R7J6P4_9ACTN</name>
<dbReference type="GO" id="GO:0003879">
    <property type="term" value="F:ATP phosphoribosyltransferase activity"/>
    <property type="evidence" value="ECO:0007669"/>
    <property type="project" value="UniProtKB-UniRule"/>
</dbReference>
<dbReference type="EC" id="2.4.2.17" evidence="4 11"/>
<dbReference type="InterPro" id="IPR015867">
    <property type="entry name" value="N-reg_PII/ATP_PRibTrfase_C"/>
</dbReference>
<dbReference type="InterPro" id="IPR013115">
    <property type="entry name" value="HisG_C"/>
</dbReference>
<dbReference type="NCBIfam" id="TIGR03455">
    <property type="entry name" value="HisG_C-term"/>
    <property type="match status" value="1"/>
</dbReference>
<keyword evidence="11" id="KW-0460">Magnesium</keyword>
<dbReference type="InterPro" id="IPR020621">
    <property type="entry name" value="ATP-PRT_HisG_long"/>
</dbReference>
<evidence type="ECO:0000259" key="13">
    <source>
        <dbReference type="Pfam" id="PF08029"/>
    </source>
</evidence>
<evidence type="ECO:0000256" key="5">
    <source>
        <dbReference type="ARBA" id="ARBA00020998"/>
    </source>
</evidence>
<comment type="activity regulation">
    <text evidence="11">Feedback inhibited by histidine.</text>
</comment>
<evidence type="ECO:0000256" key="10">
    <source>
        <dbReference type="ARBA" id="ARBA00024861"/>
    </source>
</evidence>
<evidence type="ECO:0000256" key="7">
    <source>
        <dbReference type="ARBA" id="ARBA00022676"/>
    </source>
</evidence>
<keyword evidence="11" id="KW-0547">Nucleotide-binding</keyword>
<gene>
    <name evidence="11" type="primary">hisG</name>
    <name evidence="14" type="ORF">CLV29_0668</name>
</gene>
<keyword evidence="11" id="KW-0067">ATP-binding</keyword>
<dbReference type="Pfam" id="PF01634">
    <property type="entry name" value="HisG"/>
    <property type="match status" value="1"/>
</dbReference>
<dbReference type="InterPro" id="IPR013820">
    <property type="entry name" value="ATP_PRibTrfase_cat"/>
</dbReference>
<dbReference type="EMBL" id="SOAW01000001">
    <property type="protein sequence ID" value="TDT33071.1"/>
    <property type="molecule type" value="Genomic_DNA"/>
</dbReference>
<dbReference type="Gene3D" id="3.30.70.120">
    <property type="match status" value="1"/>
</dbReference>
<dbReference type="PROSITE" id="PS01316">
    <property type="entry name" value="ATP_P_PHORIBOSYLTR"/>
    <property type="match status" value="1"/>
</dbReference>
<dbReference type="SUPFAM" id="SSF54913">
    <property type="entry name" value="GlnB-like"/>
    <property type="match status" value="1"/>
</dbReference>
<keyword evidence="9 11" id="KW-0368">Histidine biosynthesis</keyword>
<dbReference type="InterPro" id="IPR011322">
    <property type="entry name" value="N-reg_PII-like_a/b"/>
</dbReference>
<dbReference type="UniPathway" id="UPA00031">
    <property type="reaction ID" value="UER00006"/>
</dbReference>
<evidence type="ECO:0000256" key="1">
    <source>
        <dbReference type="ARBA" id="ARBA00000915"/>
    </source>
</evidence>
<evidence type="ECO:0000256" key="8">
    <source>
        <dbReference type="ARBA" id="ARBA00022679"/>
    </source>
</evidence>
<dbReference type="InterPro" id="IPR001348">
    <property type="entry name" value="ATP_PRibTrfase_HisG"/>
</dbReference>
<dbReference type="Pfam" id="PF08029">
    <property type="entry name" value="HisG_C"/>
    <property type="match status" value="1"/>
</dbReference>
<dbReference type="GO" id="GO:0000287">
    <property type="term" value="F:magnesium ion binding"/>
    <property type="evidence" value="ECO:0007669"/>
    <property type="project" value="UniProtKB-UniRule"/>
</dbReference>
<reference evidence="14 15" key="1">
    <citation type="submission" date="2019-03" db="EMBL/GenBank/DDBJ databases">
        <title>Genomic Encyclopedia of Archaeal and Bacterial Type Strains, Phase II (KMG-II): from individual species to whole genera.</title>
        <authorList>
            <person name="Goeker M."/>
        </authorList>
    </citation>
    <scope>NUCLEOTIDE SEQUENCE [LARGE SCALE GENOMIC DNA]</scope>
    <source>
        <strain evidence="14 15">DSM 24323</strain>
    </source>
</reference>
<keyword evidence="11" id="KW-0479">Metal-binding</keyword>
<comment type="caution">
    <text evidence="14">The sequence shown here is derived from an EMBL/GenBank/DDBJ whole genome shotgun (WGS) entry which is preliminary data.</text>
</comment>
<evidence type="ECO:0000256" key="11">
    <source>
        <dbReference type="HAMAP-Rule" id="MF_00079"/>
    </source>
</evidence>
<evidence type="ECO:0000259" key="12">
    <source>
        <dbReference type="Pfam" id="PF01634"/>
    </source>
</evidence>
<dbReference type="GO" id="GO:0000105">
    <property type="term" value="P:L-histidine biosynthetic process"/>
    <property type="evidence" value="ECO:0007669"/>
    <property type="project" value="UniProtKB-UniRule"/>
</dbReference>
<dbReference type="AlphaFoldDB" id="A0A4R7J6P4"/>
<evidence type="ECO:0000256" key="4">
    <source>
        <dbReference type="ARBA" id="ARBA00011946"/>
    </source>
</evidence>
<dbReference type="Gene3D" id="3.40.190.10">
    <property type="entry name" value="Periplasmic binding protein-like II"/>
    <property type="match status" value="2"/>
</dbReference>
<feature type="domain" description="Histidine biosynthesis HisG C-terminal" evidence="13">
    <location>
        <begin position="247"/>
        <end position="318"/>
    </location>
</feature>
<protein>
    <recommendedName>
        <fullName evidence="5 11">ATP phosphoribosyltransferase</fullName>
        <shortName evidence="11">ATP-PRT</shortName>
        <shortName evidence="11">ATP-PRTase</shortName>
        <ecNumber evidence="4 11">2.4.2.17</ecNumber>
    </recommendedName>
</protein>
<dbReference type="PANTHER" id="PTHR21403:SF8">
    <property type="entry name" value="ATP PHOSPHORIBOSYLTRANSFERASE"/>
    <property type="match status" value="1"/>
</dbReference>
<comment type="function">
    <text evidence="10 11">Catalyzes the condensation of ATP and 5-phosphoribose 1-diphosphate to form N'-(5'-phosphoribosyl)-ATP (PR-ATP). Has a crucial role in the pathway because the rate of histidine biosynthesis seems to be controlled primarily by regulation of HisG enzymatic activity.</text>
</comment>
<dbReference type="HAMAP" id="MF_00079">
    <property type="entry name" value="HisG_Long"/>
    <property type="match status" value="1"/>
</dbReference>
<keyword evidence="15" id="KW-1185">Reference proteome</keyword>
<dbReference type="GO" id="GO:0005524">
    <property type="term" value="F:ATP binding"/>
    <property type="evidence" value="ECO:0007669"/>
    <property type="project" value="UniProtKB-KW"/>
</dbReference>
<comment type="subcellular location">
    <subcellularLocation>
        <location evidence="11">Cytoplasm</location>
    </subcellularLocation>
</comment>
<keyword evidence="8 11" id="KW-0808">Transferase</keyword>
<dbReference type="InterPro" id="IPR018198">
    <property type="entry name" value="ATP_PRibTrfase_CS"/>
</dbReference>
<evidence type="ECO:0000256" key="3">
    <source>
        <dbReference type="ARBA" id="ARBA00007955"/>
    </source>
</evidence>
<dbReference type="Proteomes" id="UP000295371">
    <property type="component" value="Unassembled WGS sequence"/>
</dbReference>